<dbReference type="EMBL" id="KV921331">
    <property type="protein sequence ID" value="ORE18385.1"/>
    <property type="molecule type" value="Genomic_DNA"/>
</dbReference>
<feature type="compositionally biased region" description="Basic and acidic residues" evidence="2">
    <location>
        <begin position="205"/>
        <end position="224"/>
    </location>
</feature>
<dbReference type="PROSITE" id="PS50103">
    <property type="entry name" value="ZF_C3H1"/>
    <property type="match status" value="1"/>
</dbReference>
<feature type="compositionally biased region" description="Basic and acidic residues" evidence="2">
    <location>
        <begin position="234"/>
        <end position="248"/>
    </location>
</feature>
<protein>
    <recommendedName>
        <fullName evidence="7">SWIM-type domain-containing protein</fullName>
    </recommendedName>
</protein>
<feature type="region of interest" description="Disordered" evidence="2">
    <location>
        <begin position="546"/>
        <end position="579"/>
    </location>
</feature>
<gene>
    <name evidence="5" type="ORF">BCV71DRAFT_290882</name>
</gene>
<reference evidence="5 6" key="1">
    <citation type="journal article" date="2016" name="Proc. Natl. Acad. Sci. U.S.A.">
        <title>Lipid metabolic changes in an early divergent fungus govern the establishment of a mutualistic symbiosis with endobacteria.</title>
        <authorList>
            <person name="Lastovetsky O.A."/>
            <person name="Gaspar M.L."/>
            <person name="Mondo S.J."/>
            <person name="LaButti K.M."/>
            <person name="Sandor L."/>
            <person name="Grigoriev I.V."/>
            <person name="Henry S.A."/>
            <person name="Pawlowska T.E."/>
        </authorList>
    </citation>
    <scope>NUCLEOTIDE SEQUENCE [LARGE SCALE GENOMIC DNA]</scope>
    <source>
        <strain evidence="5 6">ATCC 11559</strain>
    </source>
</reference>
<feature type="zinc finger region" description="C3H1-type" evidence="1">
    <location>
        <begin position="507"/>
        <end position="541"/>
    </location>
</feature>
<keyword evidence="1" id="KW-0479">Metal-binding</keyword>
<dbReference type="AlphaFoldDB" id="A0A1X0S245"/>
<feature type="region of interest" description="Disordered" evidence="2">
    <location>
        <begin position="337"/>
        <end position="452"/>
    </location>
</feature>
<dbReference type="VEuPathDB" id="FungiDB:BCV72DRAFT_220387"/>
<dbReference type="Proteomes" id="UP000242381">
    <property type="component" value="Unassembled WGS sequence"/>
</dbReference>
<evidence type="ECO:0000256" key="2">
    <source>
        <dbReference type="SAM" id="MobiDB-lite"/>
    </source>
</evidence>
<evidence type="ECO:0000256" key="1">
    <source>
        <dbReference type="PROSITE-ProRule" id="PRU00723"/>
    </source>
</evidence>
<proteinExistence type="predicted"/>
<evidence type="ECO:0008006" key="7">
    <source>
        <dbReference type="Google" id="ProtNLM"/>
    </source>
</evidence>
<dbReference type="PROSITE" id="PS50966">
    <property type="entry name" value="ZF_SWIM"/>
    <property type="match status" value="1"/>
</dbReference>
<dbReference type="InterPro" id="IPR007527">
    <property type="entry name" value="Znf_SWIM"/>
</dbReference>
<dbReference type="Gene3D" id="4.10.1000.40">
    <property type="match status" value="1"/>
</dbReference>
<keyword evidence="1" id="KW-0862">Zinc</keyword>
<evidence type="ECO:0000313" key="6">
    <source>
        <dbReference type="Proteomes" id="UP000242381"/>
    </source>
</evidence>
<accession>A0A1X0S245</accession>
<sequence>MKNWHLSFIACSERVVIASIRNTKESYHNQLKTFYVRCPRSVRVDRPIYLLSKVVAVDYYQEAVTCRFGFQAVKLTVEGQEKKKIADTLDYDIACGMLKEIEDSLFQCRSFTHDILYYDIEIRNSYPYSCSCPASSKVCKHIFLVNHMFQVSFTERSTLHVTPVTDENAALSNTIKEMPNAAFGNIQSTSNMDEREACALVNSSTKEKSITSSKGKEFNDRDVSSADENQSQQEKTEKSEKANEEKQESVVADRSVEPVEEKTSKITAADIKKEPVTIVEKGTVTKPEQMSVISTEEAVIIKDEPTTTTSIVETTEKTQMDDSIVTHVQEEFVIVDKETMTAVEDEPVKSTEKESTKEEATKEEATKEESIKEESIKEESTKEESTKEESTKEEATKEEATRIKTEEEVTSLSIAEVPTATITEPAADTQYAASSADENDIGTPENEPVASIPTFRSYDDIPEFIPQQKQQPTRKRSKKSLTRIQLIEQQRQNHTPTVNARCNHWPRCTNKHCKYWHPFKMCRAGDSCYYGKKCMFVHPSDYLEQPERKNSYPAQQQHQHQQRDQQQQQQPHQQQQQFF</sequence>
<dbReference type="InterPro" id="IPR000571">
    <property type="entry name" value="Znf_CCCH"/>
</dbReference>
<evidence type="ECO:0000259" key="4">
    <source>
        <dbReference type="PROSITE" id="PS50966"/>
    </source>
</evidence>
<feature type="domain" description="SWIM-type" evidence="4">
    <location>
        <begin position="118"/>
        <end position="150"/>
    </location>
</feature>
<evidence type="ECO:0000259" key="3">
    <source>
        <dbReference type="PROSITE" id="PS50103"/>
    </source>
</evidence>
<feature type="compositionally biased region" description="Basic and acidic residues" evidence="2">
    <location>
        <begin position="346"/>
        <end position="407"/>
    </location>
</feature>
<feature type="domain" description="C3H1-type" evidence="3">
    <location>
        <begin position="507"/>
        <end position="541"/>
    </location>
</feature>
<dbReference type="GO" id="GO:0008270">
    <property type="term" value="F:zinc ion binding"/>
    <property type="evidence" value="ECO:0007669"/>
    <property type="project" value="UniProtKB-KW"/>
</dbReference>
<dbReference type="VEuPathDB" id="FungiDB:BCV72DRAFT_315068"/>
<feature type="region of interest" description="Disordered" evidence="2">
    <location>
        <begin position="200"/>
        <end position="262"/>
    </location>
</feature>
<keyword evidence="1" id="KW-0863">Zinc-finger</keyword>
<name>A0A1X0S245_RHIZD</name>
<organism evidence="5 6">
    <name type="scientific">Rhizopus microsporus</name>
    <dbReference type="NCBI Taxonomy" id="58291"/>
    <lineage>
        <taxon>Eukaryota</taxon>
        <taxon>Fungi</taxon>
        <taxon>Fungi incertae sedis</taxon>
        <taxon>Mucoromycota</taxon>
        <taxon>Mucoromycotina</taxon>
        <taxon>Mucoromycetes</taxon>
        <taxon>Mucorales</taxon>
        <taxon>Mucorineae</taxon>
        <taxon>Rhizopodaceae</taxon>
        <taxon>Rhizopus</taxon>
    </lineage>
</organism>
<feature type="compositionally biased region" description="Low complexity" evidence="2">
    <location>
        <begin position="555"/>
        <end position="579"/>
    </location>
</feature>
<evidence type="ECO:0000313" key="5">
    <source>
        <dbReference type="EMBL" id="ORE18385.1"/>
    </source>
</evidence>